<sequence>MKTFVALAAALAATIPFCRADDVSATEPIVAFMQQDAAVEALQADEPTAVAVEESEGATPRVFFLDKLLAKFLLAKLTAAKTQAPTTTEHHHTHLYPTTTITTLITPSTPTTNMSTQNFQPW</sequence>
<dbReference type="OrthoDB" id="351764at2759"/>
<dbReference type="OMA" id="HTHLYPT"/>
<dbReference type="GeneID" id="25253095"/>
<keyword evidence="3" id="KW-1185">Reference proteome</keyword>
<evidence type="ECO:0000256" key="1">
    <source>
        <dbReference type="SAM" id="SignalP"/>
    </source>
</evidence>
<dbReference type="AlphaFoldDB" id="U6KYG3"/>
<dbReference type="VEuPathDB" id="ToxoDB:ETH2_1233200"/>
<evidence type="ECO:0000313" key="2">
    <source>
        <dbReference type="EMBL" id="CDJ40530.1"/>
    </source>
</evidence>
<organism evidence="2 3">
    <name type="scientific">Eimeria tenella</name>
    <name type="common">Coccidian parasite</name>
    <dbReference type="NCBI Taxonomy" id="5802"/>
    <lineage>
        <taxon>Eukaryota</taxon>
        <taxon>Sar</taxon>
        <taxon>Alveolata</taxon>
        <taxon>Apicomplexa</taxon>
        <taxon>Conoidasida</taxon>
        <taxon>Coccidia</taxon>
        <taxon>Eucoccidiorida</taxon>
        <taxon>Eimeriorina</taxon>
        <taxon>Eimeriidae</taxon>
        <taxon>Eimeria</taxon>
    </lineage>
</organism>
<dbReference type="VEuPathDB" id="ToxoDB:ETH_00019835"/>
<proteinExistence type="predicted"/>
<name>U6KYG3_EIMTE</name>
<reference evidence="2" key="2">
    <citation type="submission" date="2013-10" db="EMBL/GenBank/DDBJ databases">
        <authorList>
            <person name="Aslett M."/>
        </authorList>
    </citation>
    <scope>NUCLEOTIDE SEQUENCE [LARGE SCALE GENOMIC DNA]</scope>
    <source>
        <strain evidence="2">Houghton</strain>
    </source>
</reference>
<gene>
    <name evidence="2" type="ORF">ETH_00019835</name>
</gene>
<keyword evidence="1" id="KW-0732">Signal</keyword>
<accession>U6KYG3</accession>
<evidence type="ECO:0008006" key="4">
    <source>
        <dbReference type="Google" id="ProtNLM"/>
    </source>
</evidence>
<dbReference type="Proteomes" id="UP000030747">
    <property type="component" value="Unassembled WGS sequence"/>
</dbReference>
<protein>
    <recommendedName>
        <fullName evidence="4">SAG family member</fullName>
    </recommendedName>
</protein>
<dbReference type="RefSeq" id="XP_013231280.1">
    <property type="nucleotide sequence ID" value="XM_013375826.1"/>
</dbReference>
<evidence type="ECO:0000313" key="3">
    <source>
        <dbReference type="Proteomes" id="UP000030747"/>
    </source>
</evidence>
<feature type="signal peptide" evidence="1">
    <location>
        <begin position="1"/>
        <end position="20"/>
    </location>
</feature>
<dbReference type="EMBL" id="HG675163">
    <property type="protein sequence ID" value="CDJ40530.1"/>
    <property type="molecule type" value="Genomic_DNA"/>
</dbReference>
<feature type="chain" id="PRO_5004673395" description="SAG family member" evidence="1">
    <location>
        <begin position="21"/>
        <end position="122"/>
    </location>
</feature>
<reference evidence="2" key="1">
    <citation type="submission" date="2013-10" db="EMBL/GenBank/DDBJ databases">
        <title>Genomic analysis of the causative agents of coccidiosis in chickens.</title>
        <authorList>
            <person name="Reid A.J."/>
            <person name="Blake D."/>
            <person name="Billington K."/>
            <person name="Browne H."/>
            <person name="Dunn M."/>
            <person name="Hung S."/>
            <person name="Kawahara F."/>
            <person name="Miranda-Saavedra D."/>
            <person name="Mourier T."/>
            <person name="Nagra H."/>
            <person name="Otto T.D."/>
            <person name="Rawlings N."/>
            <person name="Sanchez A."/>
            <person name="Sanders M."/>
            <person name="Subramaniam C."/>
            <person name="Tay Y."/>
            <person name="Dear P."/>
            <person name="Doerig C."/>
            <person name="Gruber A."/>
            <person name="Parkinson J."/>
            <person name="Shirley M."/>
            <person name="Wan K.L."/>
            <person name="Berriman M."/>
            <person name="Tomley F."/>
            <person name="Pain A."/>
        </authorList>
    </citation>
    <scope>NUCLEOTIDE SEQUENCE [LARGE SCALE GENOMIC DNA]</scope>
    <source>
        <strain evidence="2">Houghton</strain>
    </source>
</reference>